<name>A0A4Y2ELK6_ARAVE</name>
<dbReference type="GO" id="GO:0005634">
    <property type="term" value="C:nucleus"/>
    <property type="evidence" value="ECO:0007669"/>
    <property type="project" value="UniProtKB-SubCell"/>
</dbReference>
<evidence type="ECO:0000256" key="5">
    <source>
        <dbReference type="ARBA" id="ARBA00023242"/>
    </source>
</evidence>
<protein>
    <submittedName>
        <fullName evidence="8">Protein deadpan</fullName>
    </submittedName>
</protein>
<keyword evidence="2" id="KW-0805">Transcription regulation</keyword>
<evidence type="ECO:0000259" key="7">
    <source>
        <dbReference type="PROSITE" id="PS50888"/>
    </source>
</evidence>
<dbReference type="Pfam" id="PF00010">
    <property type="entry name" value="HLH"/>
    <property type="match status" value="1"/>
</dbReference>
<evidence type="ECO:0000256" key="6">
    <source>
        <dbReference type="SAM" id="MobiDB-lite"/>
    </source>
</evidence>
<evidence type="ECO:0000313" key="9">
    <source>
        <dbReference type="Proteomes" id="UP000499080"/>
    </source>
</evidence>
<accession>A0A4Y2ELK6</accession>
<comment type="subcellular location">
    <subcellularLocation>
        <location evidence="1">Nucleus</location>
    </subcellularLocation>
</comment>
<sequence length="444" mass="51000">MPTKRSQEFMDLKNGSDKKASKPLIEKRRRARINHSLAQLKTLVIDSKTESARQTKLEKADILEMTVQHLKEIKKQQIAVPSLDNRHTKKKYEIGYLECARQVELFLSNLMDPKLTEVEVNLKRRLKDHLCKSFQGFSSTDENIHVDKCKETFSASYLSNGLSSVIKNEQNNVFQKKCEDTTFCEEDAQNSAVQKTHYSSKTKYDYYELDQMNVNEARNSHFENSHFSGNFKENPHQSLLQPKTLKHHHSPFPEQEVFSKARFNPSPNSLDRYQSSPSSSSSNSHSYAQEWVNIKDKCSNDMSHHKTSQFCSTNFQENFNVQKELHQSTSNVKSDRYDNNYHQIPLVPRRLSNGEWALVLPGNFTLTENEAHSPLSAFKLVWPTSSCEIDSEQQAVGQRASGSPLSSSVSDLSSEDYSCRMDVEAPVKVEHDGQTDFGFVWRPW</sequence>
<keyword evidence="3" id="KW-0238">DNA-binding</keyword>
<dbReference type="PROSITE" id="PS50888">
    <property type="entry name" value="BHLH"/>
    <property type="match status" value="1"/>
</dbReference>
<feature type="compositionally biased region" description="Low complexity" evidence="6">
    <location>
        <begin position="275"/>
        <end position="285"/>
    </location>
</feature>
<feature type="region of interest" description="Disordered" evidence="6">
    <location>
        <begin position="261"/>
        <end position="285"/>
    </location>
</feature>
<dbReference type="GO" id="GO:0046983">
    <property type="term" value="F:protein dimerization activity"/>
    <property type="evidence" value="ECO:0007669"/>
    <property type="project" value="InterPro"/>
</dbReference>
<gene>
    <name evidence="8" type="primary">dpn</name>
    <name evidence="8" type="ORF">AVEN_134207_1</name>
</gene>
<evidence type="ECO:0000256" key="1">
    <source>
        <dbReference type="ARBA" id="ARBA00004123"/>
    </source>
</evidence>
<evidence type="ECO:0000256" key="3">
    <source>
        <dbReference type="ARBA" id="ARBA00023125"/>
    </source>
</evidence>
<dbReference type="InterPro" id="IPR036638">
    <property type="entry name" value="HLH_DNA-bd_sf"/>
</dbReference>
<evidence type="ECO:0000313" key="8">
    <source>
        <dbReference type="EMBL" id="GBM30162.1"/>
    </source>
</evidence>
<keyword evidence="9" id="KW-1185">Reference proteome</keyword>
<organism evidence="8 9">
    <name type="scientific">Araneus ventricosus</name>
    <name type="common">Orbweaver spider</name>
    <name type="synonym">Epeira ventricosa</name>
    <dbReference type="NCBI Taxonomy" id="182803"/>
    <lineage>
        <taxon>Eukaryota</taxon>
        <taxon>Metazoa</taxon>
        <taxon>Ecdysozoa</taxon>
        <taxon>Arthropoda</taxon>
        <taxon>Chelicerata</taxon>
        <taxon>Arachnida</taxon>
        <taxon>Araneae</taxon>
        <taxon>Araneomorphae</taxon>
        <taxon>Entelegynae</taxon>
        <taxon>Araneoidea</taxon>
        <taxon>Araneidae</taxon>
        <taxon>Araneus</taxon>
    </lineage>
</organism>
<dbReference type="OrthoDB" id="6085656at2759"/>
<feature type="domain" description="BHLH" evidence="7">
    <location>
        <begin position="17"/>
        <end position="73"/>
    </location>
</feature>
<dbReference type="EMBL" id="BGPR01000653">
    <property type="protein sequence ID" value="GBM30162.1"/>
    <property type="molecule type" value="Genomic_DNA"/>
</dbReference>
<dbReference type="GO" id="GO:1990837">
    <property type="term" value="F:sequence-specific double-stranded DNA binding"/>
    <property type="evidence" value="ECO:0007669"/>
    <property type="project" value="UniProtKB-ARBA"/>
</dbReference>
<keyword evidence="4" id="KW-0804">Transcription</keyword>
<dbReference type="PANTHER" id="PTHR10985">
    <property type="entry name" value="BASIC HELIX-LOOP-HELIX TRANSCRIPTION FACTOR, HES-RELATED"/>
    <property type="match status" value="1"/>
</dbReference>
<keyword evidence="5" id="KW-0539">Nucleus</keyword>
<dbReference type="Gene3D" id="4.10.280.10">
    <property type="entry name" value="Helix-loop-helix DNA-binding domain"/>
    <property type="match status" value="1"/>
</dbReference>
<feature type="region of interest" description="Disordered" evidence="6">
    <location>
        <begin position="1"/>
        <end position="22"/>
    </location>
</feature>
<dbReference type="Proteomes" id="UP000499080">
    <property type="component" value="Unassembled WGS sequence"/>
</dbReference>
<dbReference type="InterPro" id="IPR050370">
    <property type="entry name" value="HES_HEY"/>
</dbReference>
<dbReference type="InterPro" id="IPR011598">
    <property type="entry name" value="bHLH_dom"/>
</dbReference>
<evidence type="ECO:0000256" key="4">
    <source>
        <dbReference type="ARBA" id="ARBA00023163"/>
    </source>
</evidence>
<comment type="caution">
    <text evidence="8">The sequence shown here is derived from an EMBL/GenBank/DDBJ whole genome shotgun (WGS) entry which is preliminary data.</text>
</comment>
<dbReference type="SUPFAM" id="SSF47459">
    <property type="entry name" value="HLH, helix-loop-helix DNA-binding domain"/>
    <property type="match status" value="1"/>
</dbReference>
<reference evidence="8 9" key="1">
    <citation type="journal article" date="2019" name="Sci. Rep.">
        <title>Orb-weaving spider Araneus ventricosus genome elucidates the spidroin gene catalogue.</title>
        <authorList>
            <person name="Kono N."/>
            <person name="Nakamura H."/>
            <person name="Ohtoshi R."/>
            <person name="Moran D.A.P."/>
            <person name="Shinohara A."/>
            <person name="Yoshida Y."/>
            <person name="Fujiwara M."/>
            <person name="Mori M."/>
            <person name="Tomita M."/>
            <person name="Arakawa K."/>
        </authorList>
    </citation>
    <scope>NUCLEOTIDE SEQUENCE [LARGE SCALE GENOMIC DNA]</scope>
</reference>
<feature type="compositionally biased region" description="Polar residues" evidence="6">
    <location>
        <begin position="265"/>
        <end position="274"/>
    </location>
</feature>
<dbReference type="FunFam" id="4.10.280.10:FF:000009">
    <property type="entry name" value="Transcription factor HES-1"/>
    <property type="match status" value="1"/>
</dbReference>
<dbReference type="SMART" id="SM00353">
    <property type="entry name" value="HLH"/>
    <property type="match status" value="1"/>
</dbReference>
<evidence type="ECO:0000256" key="2">
    <source>
        <dbReference type="ARBA" id="ARBA00023015"/>
    </source>
</evidence>
<proteinExistence type="predicted"/>
<dbReference type="AlphaFoldDB" id="A0A4Y2ELK6"/>